<gene>
    <name evidence="2" type="ORF">PEVE_00042255</name>
</gene>
<evidence type="ECO:0000313" key="2">
    <source>
        <dbReference type="EMBL" id="CAH3141745.1"/>
    </source>
</evidence>
<protein>
    <submittedName>
        <fullName evidence="2">Uncharacterized protein</fullName>
    </submittedName>
</protein>
<proteinExistence type="predicted"/>
<keyword evidence="3" id="KW-1185">Reference proteome</keyword>
<feature type="non-terminal residue" evidence="2">
    <location>
        <position position="87"/>
    </location>
</feature>
<dbReference type="Proteomes" id="UP001159427">
    <property type="component" value="Unassembled WGS sequence"/>
</dbReference>
<name>A0ABN8PDU1_9CNID</name>
<comment type="caution">
    <text evidence="2">The sequence shown here is derived from an EMBL/GenBank/DDBJ whole genome shotgun (WGS) entry which is preliminary data.</text>
</comment>
<accession>A0ABN8PDU1</accession>
<feature type="chain" id="PRO_5046531880" evidence="1">
    <location>
        <begin position="16"/>
        <end position="87"/>
    </location>
</feature>
<reference evidence="2 3" key="1">
    <citation type="submission" date="2022-05" db="EMBL/GenBank/DDBJ databases">
        <authorList>
            <consortium name="Genoscope - CEA"/>
            <person name="William W."/>
        </authorList>
    </citation>
    <scope>NUCLEOTIDE SEQUENCE [LARGE SCALE GENOMIC DNA]</scope>
</reference>
<dbReference type="EMBL" id="CALNXI010000823">
    <property type="protein sequence ID" value="CAH3141745.1"/>
    <property type="molecule type" value="Genomic_DNA"/>
</dbReference>
<organism evidence="2 3">
    <name type="scientific">Porites evermanni</name>
    <dbReference type="NCBI Taxonomy" id="104178"/>
    <lineage>
        <taxon>Eukaryota</taxon>
        <taxon>Metazoa</taxon>
        <taxon>Cnidaria</taxon>
        <taxon>Anthozoa</taxon>
        <taxon>Hexacorallia</taxon>
        <taxon>Scleractinia</taxon>
        <taxon>Fungiina</taxon>
        <taxon>Poritidae</taxon>
        <taxon>Porites</taxon>
    </lineage>
</organism>
<evidence type="ECO:0000256" key="1">
    <source>
        <dbReference type="SAM" id="SignalP"/>
    </source>
</evidence>
<keyword evidence="1" id="KW-0732">Signal</keyword>
<evidence type="ECO:0000313" key="3">
    <source>
        <dbReference type="Proteomes" id="UP001159427"/>
    </source>
</evidence>
<sequence>MVVVFVFMFILCADLSPNNLECLTAEISKPRSKPFLVSTWYRPPQLSPDLFSTFERIIDQIEAENLGLYLMGDLNCNLLSKVVSNNS</sequence>
<feature type="signal peptide" evidence="1">
    <location>
        <begin position="1"/>
        <end position="15"/>
    </location>
</feature>